<gene>
    <name evidence="11" type="ORF">SAMN05660462_01902</name>
</gene>
<evidence type="ECO:0000313" key="12">
    <source>
        <dbReference type="Proteomes" id="UP000198625"/>
    </source>
</evidence>
<dbReference type="GO" id="GO:0005524">
    <property type="term" value="F:ATP binding"/>
    <property type="evidence" value="ECO:0007669"/>
    <property type="project" value="UniProtKB-KW"/>
</dbReference>
<proteinExistence type="predicted"/>
<dbReference type="GO" id="GO:0034040">
    <property type="term" value="F:ATPase-coupled lipid transmembrane transporter activity"/>
    <property type="evidence" value="ECO:0007669"/>
    <property type="project" value="TreeGrafter"/>
</dbReference>
<dbReference type="PANTHER" id="PTHR24221:SF646">
    <property type="entry name" value="HAEMOLYSIN SECRETION ATP-BINDING PROTEIN"/>
    <property type="match status" value="1"/>
</dbReference>
<dbReference type="RefSeq" id="WP_091730335.1">
    <property type="nucleotide sequence ID" value="NZ_FNQE01000020.1"/>
</dbReference>
<dbReference type="OrthoDB" id="2328604at2"/>
<keyword evidence="2" id="KW-0813">Transport</keyword>
<reference evidence="11 12" key="1">
    <citation type="submission" date="2016-10" db="EMBL/GenBank/DDBJ databases">
        <authorList>
            <person name="de Groot N.N."/>
        </authorList>
    </citation>
    <scope>NUCLEOTIDE SEQUENCE [LARGE SCALE GENOMIC DNA]</scope>
    <source>
        <strain evidence="11 12">DSM 21650</strain>
    </source>
</reference>
<dbReference type="EMBL" id="FNQE01000020">
    <property type="protein sequence ID" value="SDZ11836.1"/>
    <property type="molecule type" value="Genomic_DNA"/>
</dbReference>
<evidence type="ECO:0000256" key="2">
    <source>
        <dbReference type="ARBA" id="ARBA00022448"/>
    </source>
</evidence>
<feature type="transmembrane region" description="Helical" evidence="9">
    <location>
        <begin position="31"/>
        <end position="52"/>
    </location>
</feature>
<evidence type="ECO:0000256" key="4">
    <source>
        <dbReference type="ARBA" id="ARBA00022692"/>
    </source>
</evidence>
<keyword evidence="6 11" id="KW-0067">ATP-binding</keyword>
<evidence type="ECO:0000313" key="11">
    <source>
        <dbReference type="EMBL" id="SDZ11836.1"/>
    </source>
</evidence>
<dbReference type="SMART" id="SM00382">
    <property type="entry name" value="AAA"/>
    <property type="match status" value="1"/>
</dbReference>
<feature type="transmembrane region" description="Helical" evidence="9">
    <location>
        <begin position="175"/>
        <end position="193"/>
    </location>
</feature>
<keyword evidence="12" id="KW-1185">Reference proteome</keyword>
<keyword evidence="4 9" id="KW-0812">Transmembrane</keyword>
<organism evidence="11 12">
    <name type="scientific">Proteiniborus ethanoligenes</name>
    <dbReference type="NCBI Taxonomy" id="415015"/>
    <lineage>
        <taxon>Bacteria</taxon>
        <taxon>Bacillati</taxon>
        <taxon>Bacillota</taxon>
        <taxon>Clostridia</taxon>
        <taxon>Eubacteriales</taxon>
        <taxon>Proteiniborus</taxon>
    </lineage>
</organism>
<dbReference type="STRING" id="415015.SAMN05660462_01902"/>
<feature type="transmembrane region" description="Helical" evidence="9">
    <location>
        <begin position="72"/>
        <end position="94"/>
    </location>
</feature>
<evidence type="ECO:0000256" key="1">
    <source>
        <dbReference type="ARBA" id="ARBA00004651"/>
    </source>
</evidence>
<evidence type="ECO:0000256" key="6">
    <source>
        <dbReference type="ARBA" id="ARBA00022840"/>
    </source>
</evidence>
<protein>
    <submittedName>
        <fullName evidence="11">ATP-binding cassette, subfamily C</fullName>
    </submittedName>
</protein>
<dbReference type="AlphaFoldDB" id="A0A1H3QEK9"/>
<comment type="subcellular location">
    <subcellularLocation>
        <location evidence="1">Cell membrane</location>
        <topology evidence="1">Multi-pass membrane protein</topology>
    </subcellularLocation>
</comment>
<dbReference type="GO" id="GO:0016887">
    <property type="term" value="F:ATP hydrolysis activity"/>
    <property type="evidence" value="ECO:0007669"/>
    <property type="project" value="InterPro"/>
</dbReference>
<evidence type="ECO:0000259" key="10">
    <source>
        <dbReference type="PROSITE" id="PS50893"/>
    </source>
</evidence>
<dbReference type="GO" id="GO:0005886">
    <property type="term" value="C:plasma membrane"/>
    <property type="evidence" value="ECO:0007669"/>
    <property type="project" value="UniProtKB-SubCell"/>
</dbReference>
<feature type="domain" description="ABC transporter" evidence="10">
    <location>
        <begin position="354"/>
        <end position="593"/>
    </location>
</feature>
<keyword evidence="8 9" id="KW-0472">Membrane</keyword>
<dbReference type="SUPFAM" id="SSF90123">
    <property type="entry name" value="ABC transporter transmembrane region"/>
    <property type="match status" value="1"/>
</dbReference>
<dbReference type="Proteomes" id="UP000198625">
    <property type="component" value="Unassembled WGS sequence"/>
</dbReference>
<accession>A0A1H3QEK9</accession>
<keyword evidence="3" id="KW-1003">Cell membrane</keyword>
<evidence type="ECO:0000256" key="7">
    <source>
        <dbReference type="ARBA" id="ARBA00022989"/>
    </source>
</evidence>
<name>A0A1H3QEK9_9FIRM</name>
<dbReference type="InterPro" id="IPR039421">
    <property type="entry name" value="Type_1_exporter"/>
</dbReference>
<keyword evidence="7 9" id="KW-1133">Transmembrane helix</keyword>
<keyword evidence="5" id="KW-0547">Nucleotide-binding</keyword>
<sequence>MENDNHTKIKRSTLDNLKFVFRYIWKWDKSLLYICGFNSIFIAVAPFIWILAPKFLIDELMGIKRVDILIKILLVTLLISAVTKYFIAYLAGAYRMKMSNIRFKFIDVIHEKAMEMDYKHTEDPDVLNAIRIAWRTVSNPHRGIGGILQKIFTILGSLAGFLGYIAIILTLNPLILLYLVVNVIIIYFINLKVNEYEKSQEGKRTEYFRKSVYVSSTMSDFQYGKDIRVYSMKDLLLRKKEYFDKIRTDISEDIESKRYRSDVIDAVLLLLREGIVYGYLIHRVVTGSLTIGNFTMYVATIGGFALWMGNLMKDIAFVKTNCKYVGDLRDFLDIKDEEKVKEPLKVPIQKPYEIEFKNVSFKYPNSDNYIFKNLSLKIKPGQKLAIVGVNGAGKTSLVKLLTRLYSPIEGEIYLNGININQFDQKEYYRLFSIVFQEIKMFAFNVTENIALKDKNINHERVKESARKAGIKEKVDSLEKGFSTSILKVIDEHGIELSGGENQKLALARALYKSGEIVVLDEPTAALDPIAEHNIYLSFNELIENRTAIYISHRLSSTRFCDVIAFMEEGEIKEYGTHDELMEKDGKYASMFNIQSQYYKEENMSKEAAGYGI</sequence>
<feature type="transmembrane region" description="Helical" evidence="9">
    <location>
        <begin position="294"/>
        <end position="311"/>
    </location>
</feature>
<dbReference type="InterPro" id="IPR027417">
    <property type="entry name" value="P-loop_NTPase"/>
</dbReference>
<dbReference type="InterPro" id="IPR003593">
    <property type="entry name" value="AAA+_ATPase"/>
</dbReference>
<dbReference type="Gene3D" id="1.20.1560.10">
    <property type="entry name" value="ABC transporter type 1, transmembrane domain"/>
    <property type="match status" value="1"/>
</dbReference>
<dbReference type="SUPFAM" id="SSF52540">
    <property type="entry name" value="P-loop containing nucleoside triphosphate hydrolases"/>
    <property type="match status" value="1"/>
</dbReference>
<dbReference type="PANTHER" id="PTHR24221">
    <property type="entry name" value="ATP-BINDING CASSETTE SUB-FAMILY B"/>
    <property type="match status" value="1"/>
</dbReference>
<evidence type="ECO:0000256" key="8">
    <source>
        <dbReference type="ARBA" id="ARBA00023136"/>
    </source>
</evidence>
<evidence type="ECO:0000256" key="3">
    <source>
        <dbReference type="ARBA" id="ARBA00022475"/>
    </source>
</evidence>
<dbReference type="InterPro" id="IPR036640">
    <property type="entry name" value="ABC1_TM_sf"/>
</dbReference>
<dbReference type="PROSITE" id="PS50893">
    <property type="entry name" value="ABC_TRANSPORTER_2"/>
    <property type="match status" value="1"/>
</dbReference>
<evidence type="ECO:0000256" key="5">
    <source>
        <dbReference type="ARBA" id="ARBA00022741"/>
    </source>
</evidence>
<dbReference type="InterPro" id="IPR003439">
    <property type="entry name" value="ABC_transporter-like_ATP-bd"/>
</dbReference>
<feature type="transmembrane region" description="Helical" evidence="9">
    <location>
        <begin position="151"/>
        <end position="169"/>
    </location>
</feature>
<evidence type="ECO:0000256" key="9">
    <source>
        <dbReference type="SAM" id="Phobius"/>
    </source>
</evidence>
<dbReference type="Pfam" id="PF00005">
    <property type="entry name" value="ABC_tran"/>
    <property type="match status" value="1"/>
</dbReference>
<dbReference type="FunFam" id="3.40.50.300:FF:000221">
    <property type="entry name" value="Multidrug ABC transporter ATP-binding protein"/>
    <property type="match status" value="1"/>
</dbReference>
<dbReference type="Gene3D" id="3.40.50.300">
    <property type="entry name" value="P-loop containing nucleotide triphosphate hydrolases"/>
    <property type="match status" value="1"/>
</dbReference>